<protein>
    <submittedName>
        <fullName evidence="2">Uncharacterized protein</fullName>
    </submittedName>
</protein>
<evidence type="ECO:0000313" key="1">
    <source>
        <dbReference type="EMBL" id="CAB4166631.1"/>
    </source>
</evidence>
<organism evidence="2">
    <name type="scientific">uncultured Caudovirales phage</name>
    <dbReference type="NCBI Taxonomy" id="2100421"/>
    <lineage>
        <taxon>Viruses</taxon>
        <taxon>Duplodnaviria</taxon>
        <taxon>Heunggongvirae</taxon>
        <taxon>Uroviricota</taxon>
        <taxon>Caudoviricetes</taxon>
        <taxon>Peduoviridae</taxon>
        <taxon>Maltschvirus</taxon>
        <taxon>Maltschvirus maltsch</taxon>
    </lineage>
</organism>
<dbReference type="EMBL" id="LR796882">
    <property type="protein sequence ID" value="CAB4172427.1"/>
    <property type="molecule type" value="Genomic_DNA"/>
</dbReference>
<gene>
    <name evidence="1" type="ORF">UFOVP843_41</name>
    <name evidence="2" type="ORF">UFOVP936_13</name>
</gene>
<name>A0A6J5PMZ0_9CAUD</name>
<evidence type="ECO:0000313" key="2">
    <source>
        <dbReference type="EMBL" id="CAB4172427.1"/>
    </source>
</evidence>
<dbReference type="EMBL" id="LR796786">
    <property type="protein sequence ID" value="CAB4166631.1"/>
    <property type="molecule type" value="Genomic_DNA"/>
</dbReference>
<sequence>MNAISPTSIEMPASHVRPSDRIRRGHRLYFVDRAEITVEDTTIHARQLVDGAPIGNPVALTLQSNEIIRRLP</sequence>
<proteinExistence type="predicted"/>
<reference evidence="2" key="1">
    <citation type="submission" date="2020-05" db="EMBL/GenBank/DDBJ databases">
        <authorList>
            <person name="Chiriac C."/>
            <person name="Salcher M."/>
            <person name="Ghai R."/>
            <person name="Kavagutti S V."/>
        </authorList>
    </citation>
    <scope>NUCLEOTIDE SEQUENCE</scope>
</reference>
<accession>A0A6J5PMZ0</accession>